<dbReference type="Pfam" id="PF02225">
    <property type="entry name" value="PA"/>
    <property type="match status" value="1"/>
</dbReference>
<feature type="domain" description="Peptidase M28" evidence="5">
    <location>
        <begin position="341"/>
        <end position="525"/>
    </location>
</feature>
<dbReference type="InterPro" id="IPR039373">
    <property type="entry name" value="Peptidase_M28B"/>
</dbReference>
<feature type="domain" description="PA" evidence="3">
    <location>
        <begin position="160"/>
        <end position="217"/>
    </location>
</feature>
<feature type="domain" description="Transferrin receptor-like dimerisation" evidence="4">
    <location>
        <begin position="597"/>
        <end position="708"/>
    </location>
</feature>
<dbReference type="Gene3D" id="1.20.930.40">
    <property type="entry name" value="Transferrin receptor-like, dimerisation domain"/>
    <property type="match status" value="1"/>
</dbReference>
<dbReference type="FunFam" id="3.40.630.10:FF:000101">
    <property type="entry name" value="N-acetylated alpha-linked acidic dipeptidase like 1"/>
    <property type="match status" value="1"/>
</dbReference>
<evidence type="ECO:0000256" key="2">
    <source>
        <dbReference type="SAM" id="SignalP"/>
    </source>
</evidence>
<protein>
    <submittedName>
        <fullName evidence="6">Uncharacterized protein</fullName>
    </submittedName>
</protein>
<dbReference type="eggNOG" id="KOG2195">
    <property type="taxonomic scope" value="Eukaryota"/>
</dbReference>
<name>R0JK69_EXST2</name>
<evidence type="ECO:0000313" key="6">
    <source>
        <dbReference type="EMBL" id="EOA81688.1"/>
    </source>
</evidence>
<dbReference type="CDD" id="cd08022">
    <property type="entry name" value="M28_PSMA_like"/>
    <property type="match status" value="1"/>
</dbReference>
<dbReference type="HOGENOM" id="CLU_005688_2_0_1"/>
<evidence type="ECO:0000256" key="1">
    <source>
        <dbReference type="ARBA" id="ARBA00005634"/>
    </source>
</evidence>
<dbReference type="CDD" id="cd02121">
    <property type="entry name" value="PA_GCPII_like"/>
    <property type="match status" value="1"/>
</dbReference>
<evidence type="ECO:0000259" key="3">
    <source>
        <dbReference type="Pfam" id="PF02225"/>
    </source>
</evidence>
<dbReference type="OrthoDB" id="5841748at2759"/>
<feature type="signal peptide" evidence="2">
    <location>
        <begin position="1"/>
        <end position="16"/>
    </location>
</feature>
<dbReference type="SUPFAM" id="SSF53187">
    <property type="entry name" value="Zn-dependent exopeptidases"/>
    <property type="match status" value="1"/>
</dbReference>
<dbReference type="GeneID" id="19406425"/>
<dbReference type="SUPFAM" id="SSF47672">
    <property type="entry name" value="Transferrin receptor-like dimerisation domain"/>
    <property type="match status" value="1"/>
</dbReference>
<dbReference type="EMBL" id="KB908866">
    <property type="protein sequence ID" value="EOA81688.1"/>
    <property type="molecule type" value="Genomic_DNA"/>
</dbReference>
<dbReference type="Pfam" id="PF04389">
    <property type="entry name" value="Peptidase_M28"/>
    <property type="match status" value="1"/>
</dbReference>
<keyword evidence="2" id="KW-0732">Signal</keyword>
<dbReference type="STRING" id="671987.R0JK69"/>
<dbReference type="Gene3D" id="3.50.30.30">
    <property type="match status" value="1"/>
</dbReference>
<dbReference type="GO" id="GO:0004180">
    <property type="term" value="F:carboxypeptidase activity"/>
    <property type="evidence" value="ECO:0007669"/>
    <property type="project" value="TreeGrafter"/>
</dbReference>
<dbReference type="PANTHER" id="PTHR10404">
    <property type="entry name" value="N-ACETYLATED-ALPHA-LINKED ACIDIC DIPEPTIDASE"/>
    <property type="match status" value="1"/>
</dbReference>
<dbReference type="InterPro" id="IPR036757">
    <property type="entry name" value="TFR-like_dimer_dom_sf"/>
</dbReference>
<reference evidence="6 7" key="2">
    <citation type="journal article" date="2013" name="PLoS Genet.">
        <title>Comparative genome structure, secondary metabolite, and effector coding capacity across Cochliobolus pathogens.</title>
        <authorList>
            <person name="Condon B.J."/>
            <person name="Leng Y."/>
            <person name="Wu D."/>
            <person name="Bushley K.E."/>
            <person name="Ohm R.A."/>
            <person name="Otillar R."/>
            <person name="Martin J."/>
            <person name="Schackwitz W."/>
            <person name="Grimwood J."/>
            <person name="MohdZainudin N."/>
            <person name="Xue C."/>
            <person name="Wang R."/>
            <person name="Manning V.A."/>
            <person name="Dhillon B."/>
            <person name="Tu Z.J."/>
            <person name="Steffenson B.J."/>
            <person name="Salamov A."/>
            <person name="Sun H."/>
            <person name="Lowry S."/>
            <person name="LaButti K."/>
            <person name="Han J."/>
            <person name="Copeland A."/>
            <person name="Lindquist E."/>
            <person name="Barry K."/>
            <person name="Schmutz J."/>
            <person name="Baker S.E."/>
            <person name="Ciuffetti L.M."/>
            <person name="Grigoriev I.V."/>
            <person name="Zhong S."/>
            <person name="Turgeon B.G."/>
        </authorList>
    </citation>
    <scope>NUCLEOTIDE SEQUENCE [LARGE SCALE GENOMIC DNA]</scope>
    <source>
        <strain evidence="7">28A</strain>
    </source>
</reference>
<dbReference type="InterPro" id="IPR046450">
    <property type="entry name" value="PA_dom_sf"/>
</dbReference>
<proteinExistence type="inferred from homology"/>
<sequence length="709" mass="77284">MHLTHLILLIAHFTHACDKQLHPRQHTRHLHARSTTRIFPLVLTPHERVLVSSFDKAEIAAWSRYYSFQRNLAGESDAVPTWTRERWRESRFETSMDGYYVYLDSPVHQSLELRYANGSTYRASLEEDVVDEDATSGSSNRVPAFHAYSGSGGADAEYVYVGRGSREDFQRLIALSVRLEGRIALAKYGGPYRGLKVKNAQAVGMVGAILFTDPGDDKDMVAENYPVYPHGPARNPSSIQRGSVVDLALYPGDPTTPGYASKEGVPRTEKKTVPRIPSLPLSWREVRPLLLALNGRGVCAETVARPGWVGGIQGIEHCAGPSEARISMRNDMKGEMRWIHNAIGVINGTEEDEVVVVGNHHDAWMIGGAVLADPHSGSAIVAELAKAIGALLKTGWRPKRTIVLCSWDAEEYGLVGSTEWVEEHLAWLKASAVSYLNIDVGVAGSIPDFGATPDLHSLITSTAQKVIWPRGENRTMYDVWAEQAGEIDALGAQSDYTAFVHRGGISAMDMGTTRAPLDPIYHTHSNFDSYHWMTKFADPGFAMHTAVGQFLALMLFHLVDDAAVPLEPANYGVEMQAWLGDLEKNLASANATAAVGLHSLQDAVEGFVKAARVFSAARDMAVASNNKTVLKSLNGKARDFGRGFIGQGGLPGRDFYQHLVFAPGVDTGYRPVTFPGVTEAVAAGNLSLARDYVEKTAKAVLAAARILEA</sequence>
<dbReference type="RefSeq" id="XP_008031081.1">
    <property type="nucleotide sequence ID" value="XM_008032890.1"/>
</dbReference>
<organism evidence="6 7">
    <name type="scientific">Exserohilum turcicum (strain 28A)</name>
    <name type="common">Northern leaf blight fungus</name>
    <name type="synonym">Setosphaeria turcica</name>
    <dbReference type="NCBI Taxonomy" id="671987"/>
    <lineage>
        <taxon>Eukaryota</taxon>
        <taxon>Fungi</taxon>
        <taxon>Dikarya</taxon>
        <taxon>Ascomycota</taxon>
        <taxon>Pezizomycotina</taxon>
        <taxon>Dothideomycetes</taxon>
        <taxon>Pleosporomycetidae</taxon>
        <taxon>Pleosporales</taxon>
        <taxon>Pleosporineae</taxon>
        <taxon>Pleosporaceae</taxon>
        <taxon>Exserohilum</taxon>
    </lineage>
</organism>
<reference evidence="6 7" key="1">
    <citation type="journal article" date="2012" name="PLoS Pathog.">
        <title>Diverse lifestyles and strategies of plant pathogenesis encoded in the genomes of eighteen Dothideomycetes fungi.</title>
        <authorList>
            <person name="Ohm R.A."/>
            <person name="Feau N."/>
            <person name="Henrissat B."/>
            <person name="Schoch C.L."/>
            <person name="Horwitz B.A."/>
            <person name="Barry K.W."/>
            <person name="Condon B.J."/>
            <person name="Copeland A.C."/>
            <person name="Dhillon B."/>
            <person name="Glaser F."/>
            <person name="Hesse C.N."/>
            <person name="Kosti I."/>
            <person name="LaButti K."/>
            <person name="Lindquist E.A."/>
            <person name="Lucas S."/>
            <person name="Salamov A.A."/>
            <person name="Bradshaw R.E."/>
            <person name="Ciuffetti L."/>
            <person name="Hamelin R.C."/>
            <person name="Kema G.H.J."/>
            <person name="Lawrence C."/>
            <person name="Scott J.A."/>
            <person name="Spatafora J.W."/>
            <person name="Turgeon B.G."/>
            <person name="de Wit P.J.G.M."/>
            <person name="Zhong S."/>
            <person name="Goodwin S.B."/>
            <person name="Grigoriev I.V."/>
        </authorList>
    </citation>
    <scope>NUCLEOTIDE SEQUENCE [LARGE SCALE GENOMIC DNA]</scope>
    <source>
        <strain evidence="7">28A</strain>
    </source>
</reference>
<gene>
    <name evidence="6" type="ORF">SETTUDRAFT_99312</name>
</gene>
<dbReference type="InterPro" id="IPR007484">
    <property type="entry name" value="Peptidase_M28"/>
</dbReference>
<evidence type="ECO:0000313" key="7">
    <source>
        <dbReference type="Proteomes" id="UP000016935"/>
    </source>
</evidence>
<feature type="chain" id="PRO_5004343913" evidence="2">
    <location>
        <begin position="17"/>
        <end position="709"/>
    </location>
</feature>
<accession>R0JK69</accession>
<dbReference type="FunFam" id="3.50.30.30:FF:000008">
    <property type="entry name" value="Glutamate carboxypeptidase 2"/>
    <property type="match status" value="1"/>
</dbReference>
<evidence type="ECO:0000259" key="5">
    <source>
        <dbReference type="Pfam" id="PF04389"/>
    </source>
</evidence>
<dbReference type="AlphaFoldDB" id="R0JK69"/>
<comment type="similarity">
    <text evidence="1">Belongs to the peptidase M28 family. M28B subfamily.</text>
</comment>
<evidence type="ECO:0000259" key="4">
    <source>
        <dbReference type="Pfam" id="PF04253"/>
    </source>
</evidence>
<dbReference type="SUPFAM" id="SSF52025">
    <property type="entry name" value="PA domain"/>
    <property type="match status" value="1"/>
</dbReference>
<dbReference type="InterPro" id="IPR003137">
    <property type="entry name" value="PA_domain"/>
</dbReference>
<dbReference type="PANTHER" id="PTHR10404:SF46">
    <property type="entry name" value="VACUOLAR PROTEIN SORTING-ASSOCIATED PROTEIN 70"/>
    <property type="match status" value="1"/>
</dbReference>
<dbReference type="Gene3D" id="3.40.630.10">
    <property type="entry name" value="Zn peptidases"/>
    <property type="match status" value="1"/>
</dbReference>
<dbReference type="InterPro" id="IPR007365">
    <property type="entry name" value="TFR-like_dimer_dom"/>
</dbReference>
<dbReference type="Proteomes" id="UP000016935">
    <property type="component" value="Unassembled WGS sequence"/>
</dbReference>
<keyword evidence="7" id="KW-1185">Reference proteome</keyword>
<dbReference type="Pfam" id="PF04253">
    <property type="entry name" value="TFR_dimer"/>
    <property type="match status" value="1"/>
</dbReference>